<dbReference type="EMBL" id="PXYY01000056">
    <property type="protein sequence ID" value="PSJ79992.1"/>
    <property type="molecule type" value="Genomic_DNA"/>
</dbReference>
<dbReference type="AlphaFoldDB" id="A0A2P7TZ39"/>
<name>A0A2P7TZ39_9NEIS</name>
<accession>A0A2P7TZ39</accession>
<reference evidence="1 2" key="1">
    <citation type="submission" date="2018-03" db="EMBL/GenBank/DDBJ databases">
        <title>Neisseria weixii sp. nov., isolated from the intestinal contents of Tibetan Plateau pika (Ochotona curzoniae) in Yushu, Qinghai Province, China.</title>
        <authorList>
            <person name="Gui Z."/>
        </authorList>
    </citation>
    <scope>NUCLEOTIDE SEQUENCE [LARGE SCALE GENOMIC DNA]</scope>
    <source>
        <strain evidence="1 2">ATCC 51483</strain>
    </source>
</reference>
<comment type="caution">
    <text evidence="1">The sequence shown here is derived from an EMBL/GenBank/DDBJ whole genome shotgun (WGS) entry which is preliminary data.</text>
</comment>
<sequence length="97" mass="10627">MLAECADNNLPAPISAFQHHQRIGFGIHKVFDRWFRTAVGGNDFTGFDIINRFLIACLCAAVNRQNLILMATDGNGFITGNSLFISICGEVCILLPV</sequence>
<gene>
    <name evidence="1" type="ORF">C7N83_08865</name>
</gene>
<organism evidence="1 2">
    <name type="scientific">Neisseria iguanae</name>
    <dbReference type="NCBI Taxonomy" id="90242"/>
    <lineage>
        <taxon>Bacteria</taxon>
        <taxon>Pseudomonadati</taxon>
        <taxon>Pseudomonadota</taxon>
        <taxon>Betaproteobacteria</taxon>
        <taxon>Neisseriales</taxon>
        <taxon>Neisseriaceae</taxon>
        <taxon>Neisseria</taxon>
    </lineage>
</organism>
<protein>
    <submittedName>
        <fullName evidence="1">Uncharacterized protein</fullName>
    </submittedName>
</protein>
<keyword evidence="2" id="KW-1185">Reference proteome</keyword>
<dbReference type="Proteomes" id="UP000241868">
    <property type="component" value="Unassembled WGS sequence"/>
</dbReference>
<proteinExistence type="predicted"/>
<evidence type="ECO:0000313" key="1">
    <source>
        <dbReference type="EMBL" id="PSJ79992.1"/>
    </source>
</evidence>
<evidence type="ECO:0000313" key="2">
    <source>
        <dbReference type="Proteomes" id="UP000241868"/>
    </source>
</evidence>